<dbReference type="Proteomes" id="UP000593564">
    <property type="component" value="Unassembled WGS sequence"/>
</dbReference>
<dbReference type="InterPro" id="IPR016177">
    <property type="entry name" value="DNA-bd_dom_sf"/>
</dbReference>
<evidence type="ECO:0000256" key="6">
    <source>
        <dbReference type="SAM" id="MobiDB-lite"/>
    </source>
</evidence>
<evidence type="ECO:0000259" key="7">
    <source>
        <dbReference type="Pfam" id="PF01429"/>
    </source>
</evidence>
<evidence type="ECO:0000256" key="5">
    <source>
        <dbReference type="ARBA" id="ARBA00023242"/>
    </source>
</evidence>
<dbReference type="SUPFAM" id="SSF54171">
    <property type="entry name" value="DNA-binding domain"/>
    <property type="match status" value="1"/>
</dbReference>
<keyword evidence="5" id="KW-0539">Nucleus</keyword>
<sequence>MKPNNAGTKKVTEGPPGWMVESRPRTNEKYLGKIDWFYYEPGTGKQYRSHSKAWARYYETQQQIVVFVPKEEETAHNPNMEFANMKDKTRRFNVGKMPDSVTWVLTDTEYNKWTTYIEDEMVLEDEQVLWAETFEFAMVYKHWPDSKGIDMCPQP</sequence>
<accession>A0A7J7GE35</accession>
<evidence type="ECO:0000313" key="8">
    <source>
        <dbReference type="EMBL" id="KAF5939009.1"/>
    </source>
</evidence>
<dbReference type="GO" id="GO:0005634">
    <property type="term" value="C:nucleus"/>
    <property type="evidence" value="ECO:0007669"/>
    <property type="project" value="UniProtKB-SubCell"/>
</dbReference>
<comment type="subcellular location">
    <subcellularLocation>
        <location evidence="1">Nucleus</location>
    </subcellularLocation>
</comment>
<gene>
    <name evidence="8" type="ORF">HYC85_023268</name>
</gene>
<evidence type="ECO:0000313" key="9">
    <source>
        <dbReference type="Proteomes" id="UP000593564"/>
    </source>
</evidence>
<reference evidence="9" key="1">
    <citation type="journal article" date="2020" name="Nat. Commun.">
        <title>Genome assembly of wild tea tree DASZ reveals pedigree and selection history of tea varieties.</title>
        <authorList>
            <person name="Zhang W."/>
            <person name="Zhang Y."/>
            <person name="Qiu H."/>
            <person name="Guo Y."/>
            <person name="Wan H."/>
            <person name="Zhang X."/>
            <person name="Scossa F."/>
            <person name="Alseekh S."/>
            <person name="Zhang Q."/>
            <person name="Wang P."/>
            <person name="Xu L."/>
            <person name="Schmidt M.H."/>
            <person name="Jia X."/>
            <person name="Li D."/>
            <person name="Zhu A."/>
            <person name="Guo F."/>
            <person name="Chen W."/>
            <person name="Ni D."/>
            <person name="Usadel B."/>
            <person name="Fernie A.R."/>
            <person name="Wen W."/>
        </authorList>
    </citation>
    <scope>NUCLEOTIDE SEQUENCE [LARGE SCALE GENOMIC DNA]</scope>
    <source>
        <strain evidence="9">cv. G240</strain>
    </source>
</reference>
<proteinExistence type="predicted"/>
<dbReference type="AlphaFoldDB" id="A0A7J7GE35"/>
<dbReference type="EMBL" id="JACBKZ010000011">
    <property type="protein sequence ID" value="KAF5939009.1"/>
    <property type="molecule type" value="Genomic_DNA"/>
</dbReference>
<feature type="region of interest" description="Disordered" evidence="6">
    <location>
        <begin position="1"/>
        <end position="20"/>
    </location>
</feature>
<organism evidence="8 9">
    <name type="scientific">Camellia sinensis</name>
    <name type="common">Tea plant</name>
    <name type="synonym">Thea sinensis</name>
    <dbReference type="NCBI Taxonomy" id="4442"/>
    <lineage>
        <taxon>Eukaryota</taxon>
        <taxon>Viridiplantae</taxon>
        <taxon>Streptophyta</taxon>
        <taxon>Embryophyta</taxon>
        <taxon>Tracheophyta</taxon>
        <taxon>Spermatophyta</taxon>
        <taxon>Magnoliopsida</taxon>
        <taxon>eudicotyledons</taxon>
        <taxon>Gunneridae</taxon>
        <taxon>Pentapetalae</taxon>
        <taxon>asterids</taxon>
        <taxon>Ericales</taxon>
        <taxon>Theaceae</taxon>
        <taxon>Camellia</taxon>
    </lineage>
</organism>
<dbReference type="GO" id="GO:0003677">
    <property type="term" value="F:DNA binding"/>
    <property type="evidence" value="ECO:0007669"/>
    <property type="project" value="UniProtKB-KW"/>
</dbReference>
<keyword evidence="9" id="KW-1185">Reference proteome</keyword>
<protein>
    <recommendedName>
        <fullName evidence="7">MBD domain-containing protein</fullName>
    </recommendedName>
</protein>
<dbReference type="InterPro" id="IPR001739">
    <property type="entry name" value="Methyl_CpG_DNA-bd"/>
</dbReference>
<keyword evidence="3" id="KW-0238">DNA-binding</keyword>
<evidence type="ECO:0000256" key="3">
    <source>
        <dbReference type="ARBA" id="ARBA00023125"/>
    </source>
</evidence>
<comment type="caution">
    <text evidence="8">The sequence shown here is derived from an EMBL/GenBank/DDBJ whole genome shotgun (WGS) entry which is preliminary data.</text>
</comment>
<feature type="domain" description="MBD" evidence="7">
    <location>
        <begin position="15"/>
        <end position="63"/>
    </location>
</feature>
<evidence type="ECO:0000256" key="2">
    <source>
        <dbReference type="ARBA" id="ARBA00023015"/>
    </source>
</evidence>
<evidence type="ECO:0000256" key="1">
    <source>
        <dbReference type="ARBA" id="ARBA00004123"/>
    </source>
</evidence>
<keyword evidence="4" id="KW-0804">Transcription</keyword>
<name>A0A7J7GE35_CAMSI</name>
<dbReference type="Gene3D" id="3.30.890.10">
    <property type="entry name" value="Methyl-cpg-binding Protein 2, Chain A"/>
    <property type="match status" value="1"/>
</dbReference>
<evidence type="ECO:0000256" key="4">
    <source>
        <dbReference type="ARBA" id="ARBA00023163"/>
    </source>
</evidence>
<reference evidence="8 9" key="2">
    <citation type="submission" date="2020-07" db="EMBL/GenBank/DDBJ databases">
        <title>Genome assembly of wild tea tree DASZ reveals pedigree and selection history of tea varieties.</title>
        <authorList>
            <person name="Zhang W."/>
        </authorList>
    </citation>
    <scope>NUCLEOTIDE SEQUENCE [LARGE SCALE GENOMIC DNA]</scope>
    <source>
        <strain evidence="9">cv. G240</strain>
        <tissue evidence="8">Leaf</tissue>
    </source>
</reference>
<dbReference type="Pfam" id="PF01429">
    <property type="entry name" value="MBD"/>
    <property type="match status" value="1"/>
</dbReference>
<keyword evidence="2" id="KW-0805">Transcription regulation</keyword>